<evidence type="ECO:0000256" key="2">
    <source>
        <dbReference type="ARBA" id="ARBA00023002"/>
    </source>
</evidence>
<keyword evidence="3" id="KW-0520">NAD</keyword>
<dbReference type="SUPFAM" id="SSF51735">
    <property type="entry name" value="NAD(P)-binding Rossmann-fold domains"/>
    <property type="match status" value="1"/>
</dbReference>
<dbReference type="InterPro" id="IPR050223">
    <property type="entry name" value="D-isomer_2-hydroxyacid_DH"/>
</dbReference>
<dbReference type="SUPFAM" id="SSF52283">
    <property type="entry name" value="Formate/glycerate dehydrogenase catalytic domain-like"/>
    <property type="match status" value="1"/>
</dbReference>
<dbReference type="PANTHER" id="PTHR10996:SF178">
    <property type="entry name" value="2-HYDROXYACID DEHYDROGENASE YGL185C-RELATED"/>
    <property type="match status" value="1"/>
</dbReference>
<proteinExistence type="inferred from homology"/>
<dbReference type="InterPro" id="IPR029753">
    <property type="entry name" value="D-isomer_DH_CS"/>
</dbReference>
<dbReference type="GO" id="GO:0030267">
    <property type="term" value="F:glyoxylate reductase (NADPH) activity"/>
    <property type="evidence" value="ECO:0007669"/>
    <property type="project" value="TreeGrafter"/>
</dbReference>
<dbReference type="GO" id="GO:0016618">
    <property type="term" value="F:hydroxypyruvate reductase [NAD(P)H] activity"/>
    <property type="evidence" value="ECO:0007669"/>
    <property type="project" value="TreeGrafter"/>
</dbReference>
<dbReference type="InterPro" id="IPR006140">
    <property type="entry name" value="D-isomer_DH_NAD-bd"/>
</dbReference>
<evidence type="ECO:0000256" key="1">
    <source>
        <dbReference type="ARBA" id="ARBA00005854"/>
    </source>
</evidence>
<dbReference type="Gene3D" id="3.40.50.720">
    <property type="entry name" value="NAD(P)-binding Rossmann-like Domain"/>
    <property type="match status" value="2"/>
</dbReference>
<evidence type="ECO:0000259" key="6">
    <source>
        <dbReference type="Pfam" id="PF02826"/>
    </source>
</evidence>
<evidence type="ECO:0000256" key="4">
    <source>
        <dbReference type="RuleBase" id="RU003719"/>
    </source>
</evidence>
<reference evidence="7 8" key="1">
    <citation type="submission" date="2020-08" db="EMBL/GenBank/DDBJ databases">
        <title>Genomic Encyclopedia of Type Strains, Phase IV (KMG-IV): sequencing the most valuable type-strain genomes for metagenomic binning, comparative biology and taxonomic classification.</title>
        <authorList>
            <person name="Goeker M."/>
        </authorList>
    </citation>
    <scope>NUCLEOTIDE SEQUENCE [LARGE SCALE GENOMIC DNA]</scope>
    <source>
        <strain evidence="7 8">DSM 22071</strain>
    </source>
</reference>
<evidence type="ECO:0000313" key="7">
    <source>
        <dbReference type="EMBL" id="MBB5021151.1"/>
    </source>
</evidence>
<dbReference type="Proteomes" id="UP000528322">
    <property type="component" value="Unassembled WGS sequence"/>
</dbReference>
<dbReference type="Pfam" id="PF02826">
    <property type="entry name" value="2-Hacid_dh_C"/>
    <property type="match status" value="1"/>
</dbReference>
<dbReference type="EMBL" id="JACHID010000002">
    <property type="protein sequence ID" value="MBB5021151.1"/>
    <property type="molecule type" value="Genomic_DNA"/>
</dbReference>
<dbReference type="Pfam" id="PF00389">
    <property type="entry name" value="2-Hacid_dh"/>
    <property type="match status" value="1"/>
</dbReference>
<comment type="caution">
    <text evidence="7">The sequence shown here is derived from an EMBL/GenBank/DDBJ whole genome shotgun (WGS) entry which is preliminary data.</text>
</comment>
<feature type="domain" description="D-isomer specific 2-hydroxyacid dehydrogenase catalytic" evidence="5">
    <location>
        <begin position="28"/>
        <end position="299"/>
    </location>
</feature>
<organism evidence="7 8">
    <name type="scientific">Desulfurispira natronophila</name>
    <dbReference type="NCBI Taxonomy" id="682562"/>
    <lineage>
        <taxon>Bacteria</taxon>
        <taxon>Pseudomonadati</taxon>
        <taxon>Chrysiogenota</taxon>
        <taxon>Chrysiogenia</taxon>
        <taxon>Chrysiogenales</taxon>
        <taxon>Chrysiogenaceae</taxon>
        <taxon>Desulfurispira</taxon>
    </lineage>
</organism>
<dbReference type="InterPro" id="IPR029752">
    <property type="entry name" value="D-isomer_DH_CS1"/>
</dbReference>
<dbReference type="PROSITE" id="PS00065">
    <property type="entry name" value="D_2_HYDROXYACID_DH_1"/>
    <property type="match status" value="1"/>
</dbReference>
<evidence type="ECO:0000259" key="5">
    <source>
        <dbReference type="Pfam" id="PF00389"/>
    </source>
</evidence>
<evidence type="ECO:0000256" key="3">
    <source>
        <dbReference type="ARBA" id="ARBA00023027"/>
    </source>
</evidence>
<comment type="similarity">
    <text evidence="1 4">Belongs to the D-isomer specific 2-hydroxyacid dehydrogenase family.</text>
</comment>
<dbReference type="InterPro" id="IPR036291">
    <property type="entry name" value="NAD(P)-bd_dom_sf"/>
</dbReference>
<sequence>MKIARLTISPHQFNNLVSREKAAFARLGLDYICHHHRKGETPHPTVQDAHIIIPNTSYPIGKKELDAFKNLRGVLIPNSGYDHVDLEALQQRGIHWVHLPGPRAIDVCESTIMMMLDSARRSPWLYHNMEQGVWVRDQVEGTRRIRGRTIAIVGFGHIGRRLSTMLAPFEPAIIGVYDPYVAPQILESYPVRHFQHLQELVQLSDIITLHCSLTPSSRSLINHDLLQHFPANSCLINTARGPIVVEEDVRRSLDDGQLGTYATDVFAQEPLPPEHWMSKHPRVLCTPHVAGYSFEMLEQLIVDEVWAVKKWLDAWE</sequence>
<dbReference type="GO" id="GO:0005829">
    <property type="term" value="C:cytosol"/>
    <property type="evidence" value="ECO:0007669"/>
    <property type="project" value="TreeGrafter"/>
</dbReference>
<dbReference type="PROSITE" id="PS00671">
    <property type="entry name" value="D_2_HYDROXYACID_DH_3"/>
    <property type="match status" value="1"/>
</dbReference>
<dbReference type="AlphaFoldDB" id="A0A7W8DG67"/>
<dbReference type="RefSeq" id="WP_183729296.1">
    <property type="nucleotide sequence ID" value="NZ_JACHID010000002.1"/>
</dbReference>
<evidence type="ECO:0000313" key="8">
    <source>
        <dbReference type="Proteomes" id="UP000528322"/>
    </source>
</evidence>
<feature type="domain" description="D-isomer specific 2-hydroxyacid dehydrogenase NAD-binding" evidence="6">
    <location>
        <begin position="112"/>
        <end position="290"/>
    </location>
</feature>
<dbReference type="InterPro" id="IPR006139">
    <property type="entry name" value="D-isomer_2_OHA_DH_cat_dom"/>
</dbReference>
<keyword evidence="8" id="KW-1185">Reference proteome</keyword>
<name>A0A7W8DG67_9BACT</name>
<dbReference type="PANTHER" id="PTHR10996">
    <property type="entry name" value="2-HYDROXYACID DEHYDROGENASE-RELATED"/>
    <property type="match status" value="1"/>
</dbReference>
<accession>A0A7W8DG67</accession>
<gene>
    <name evidence="7" type="ORF">HNR37_000457</name>
</gene>
<dbReference type="GO" id="GO:0051287">
    <property type="term" value="F:NAD binding"/>
    <property type="evidence" value="ECO:0007669"/>
    <property type="project" value="InterPro"/>
</dbReference>
<keyword evidence="2 4" id="KW-0560">Oxidoreductase</keyword>
<protein>
    <submittedName>
        <fullName evidence="7">Phosphoglycerate dehydrogenase-like enzyme</fullName>
    </submittedName>
</protein>
<dbReference type="CDD" id="cd05198">
    <property type="entry name" value="formate_dh_like"/>
    <property type="match status" value="1"/>
</dbReference>